<evidence type="ECO:0000256" key="8">
    <source>
        <dbReference type="SAM" id="SignalP"/>
    </source>
</evidence>
<keyword evidence="7" id="KW-0998">Cell outer membrane</keyword>
<gene>
    <name evidence="9" type="ORF">ABS766_13945</name>
</gene>
<evidence type="ECO:0000256" key="6">
    <source>
        <dbReference type="ARBA" id="ARBA00023136"/>
    </source>
</evidence>
<dbReference type="Pfam" id="PF02321">
    <property type="entry name" value="OEP"/>
    <property type="match status" value="2"/>
</dbReference>
<evidence type="ECO:0000256" key="4">
    <source>
        <dbReference type="ARBA" id="ARBA00022452"/>
    </source>
</evidence>
<comment type="caution">
    <text evidence="9">The sequence shown here is derived from an EMBL/GenBank/DDBJ whole genome shotgun (WGS) entry which is preliminary data.</text>
</comment>
<feature type="chain" id="PRO_5046245547" evidence="8">
    <location>
        <begin position="23"/>
        <end position="466"/>
    </location>
</feature>
<dbReference type="EMBL" id="JBELPZ010000017">
    <property type="protein sequence ID" value="MFL9845524.1"/>
    <property type="molecule type" value="Genomic_DNA"/>
</dbReference>
<accession>A0ABW8YZL0</accession>
<dbReference type="SUPFAM" id="SSF56954">
    <property type="entry name" value="Outer membrane efflux proteins (OEP)"/>
    <property type="match status" value="1"/>
</dbReference>
<keyword evidence="3" id="KW-0813">Transport</keyword>
<keyword evidence="6" id="KW-0472">Membrane</keyword>
<dbReference type="Proteomes" id="UP001629156">
    <property type="component" value="Unassembled WGS sequence"/>
</dbReference>
<evidence type="ECO:0000256" key="1">
    <source>
        <dbReference type="ARBA" id="ARBA00004442"/>
    </source>
</evidence>
<evidence type="ECO:0000313" key="9">
    <source>
        <dbReference type="EMBL" id="MFL9845524.1"/>
    </source>
</evidence>
<feature type="signal peptide" evidence="8">
    <location>
        <begin position="1"/>
        <end position="22"/>
    </location>
</feature>
<evidence type="ECO:0000256" key="3">
    <source>
        <dbReference type="ARBA" id="ARBA00022448"/>
    </source>
</evidence>
<dbReference type="PANTHER" id="PTHR30026">
    <property type="entry name" value="OUTER MEMBRANE PROTEIN TOLC"/>
    <property type="match status" value="1"/>
</dbReference>
<keyword evidence="4" id="KW-1134">Transmembrane beta strand</keyword>
<evidence type="ECO:0000256" key="5">
    <source>
        <dbReference type="ARBA" id="ARBA00022692"/>
    </source>
</evidence>
<dbReference type="RefSeq" id="WP_408085804.1">
    <property type="nucleotide sequence ID" value="NZ_JBELPZ010000017.1"/>
</dbReference>
<protein>
    <submittedName>
        <fullName evidence="9">TolC family protein</fullName>
    </submittedName>
</protein>
<dbReference type="PANTHER" id="PTHR30026:SF20">
    <property type="entry name" value="OUTER MEMBRANE PROTEIN TOLC"/>
    <property type="match status" value="1"/>
</dbReference>
<evidence type="ECO:0000313" key="10">
    <source>
        <dbReference type="Proteomes" id="UP001629156"/>
    </source>
</evidence>
<dbReference type="InterPro" id="IPR003423">
    <property type="entry name" value="OMP_efflux"/>
</dbReference>
<organism evidence="9 10">
    <name type="scientific">Flavobacterium rhizosphaerae</name>
    <dbReference type="NCBI Taxonomy" id="3163298"/>
    <lineage>
        <taxon>Bacteria</taxon>
        <taxon>Pseudomonadati</taxon>
        <taxon>Bacteroidota</taxon>
        <taxon>Flavobacteriia</taxon>
        <taxon>Flavobacteriales</taxon>
        <taxon>Flavobacteriaceae</taxon>
        <taxon>Flavobacterium</taxon>
    </lineage>
</organism>
<reference evidence="9 10" key="1">
    <citation type="submission" date="2024-06" db="EMBL/GenBank/DDBJ databases">
        <authorList>
            <person name="Kaempfer P."/>
            <person name="Viver T."/>
        </authorList>
    </citation>
    <scope>NUCLEOTIDE SEQUENCE [LARGE SCALE GENOMIC DNA]</scope>
    <source>
        <strain evidence="9 10">ST-119</strain>
    </source>
</reference>
<evidence type="ECO:0000256" key="7">
    <source>
        <dbReference type="ARBA" id="ARBA00023237"/>
    </source>
</evidence>
<comment type="similarity">
    <text evidence="2">Belongs to the outer membrane factor (OMF) (TC 1.B.17) family.</text>
</comment>
<name>A0ABW8YZL0_9FLAO</name>
<keyword evidence="10" id="KW-1185">Reference proteome</keyword>
<comment type="subcellular location">
    <subcellularLocation>
        <location evidence="1">Cell outer membrane</location>
    </subcellularLocation>
</comment>
<keyword evidence="8" id="KW-0732">Signal</keyword>
<proteinExistence type="inferred from homology"/>
<evidence type="ECO:0000256" key="2">
    <source>
        <dbReference type="ARBA" id="ARBA00007613"/>
    </source>
</evidence>
<sequence length="466" mass="53640">MKLFKYVFITLLIMFCAATATAQEFVEGELSLNEYLGYVKKYHPIVRQANLKISRAQAELMAARGGFDPKIEVDYNEKQFKETEYYSLLNSSFKIPTWYGIEIKAAFDNSEGVYVNPQNKTPNAGLTSLGLTVPVGNGLFINDRMADVQKGKLQLSLSEAERKLAATEVLYDAAKAYFEWKKTYTEMRMYEDYLGYASERYAGVLQLIELGDSPRIDSVESGITVKTRRLNFENAKLKYTKARLNLANYLWIENVPVEPADTMYPEENLAATITETLQTNKLLFEPGNLEEHPKIQSLQTKLDILEVDRRLKANKLLPKLEVGYHYLSEPSYFDNYRFNDYKVSAYFSFPIFLRKERGNLQVAKFKIQDAQYELGQQQLQLQNKIRAQQTEIESLMQQKEMAGALVADYDVMLKSEVELFSYGESSIFLINSRENKLVEAMLKQIDLENKYFISNAELFKIMANPD</sequence>
<keyword evidence="5" id="KW-0812">Transmembrane</keyword>
<dbReference type="Gene3D" id="1.20.1600.10">
    <property type="entry name" value="Outer membrane efflux proteins (OEP)"/>
    <property type="match status" value="1"/>
</dbReference>
<dbReference type="InterPro" id="IPR051906">
    <property type="entry name" value="TolC-like"/>
</dbReference>